<dbReference type="STRING" id="1123382.SAMN02745221_00756"/>
<keyword evidence="6" id="KW-0234">DNA repair</keyword>
<evidence type="ECO:0000256" key="5">
    <source>
        <dbReference type="ARBA" id="ARBA00022801"/>
    </source>
</evidence>
<evidence type="ECO:0000313" key="9">
    <source>
        <dbReference type="Proteomes" id="UP000242329"/>
    </source>
</evidence>
<feature type="domain" description="DUF1722" evidence="7">
    <location>
        <begin position="309"/>
        <end position="417"/>
    </location>
</feature>
<proteinExistence type="predicted"/>
<name>A0A1M5LUX7_9FIRM</name>
<dbReference type="EMBL" id="FQWY01000009">
    <property type="protein sequence ID" value="SHG68932.1"/>
    <property type="molecule type" value="Genomic_DNA"/>
</dbReference>
<dbReference type="InterPro" id="IPR013560">
    <property type="entry name" value="DUF1722"/>
</dbReference>
<keyword evidence="9" id="KW-1185">Reference proteome</keyword>
<dbReference type="OrthoDB" id="9782576at2"/>
<evidence type="ECO:0000256" key="3">
    <source>
        <dbReference type="ARBA" id="ARBA00022763"/>
    </source>
</evidence>
<protein>
    <submittedName>
        <fullName evidence="8">UV-damage endonuclease</fullName>
    </submittedName>
</protein>
<dbReference type="GO" id="GO:0016787">
    <property type="term" value="F:hydrolase activity"/>
    <property type="evidence" value="ECO:0007669"/>
    <property type="project" value="UniProtKB-KW"/>
</dbReference>
<dbReference type="PANTHER" id="PTHR31290">
    <property type="entry name" value="UV-DAMAGE ENDONUCLEASE"/>
    <property type="match status" value="1"/>
</dbReference>
<evidence type="ECO:0000256" key="4">
    <source>
        <dbReference type="ARBA" id="ARBA00022769"/>
    </source>
</evidence>
<dbReference type="Pfam" id="PF08349">
    <property type="entry name" value="DUF1722"/>
    <property type="match status" value="1"/>
</dbReference>
<evidence type="ECO:0000259" key="7">
    <source>
        <dbReference type="Pfam" id="PF08349"/>
    </source>
</evidence>
<evidence type="ECO:0000313" key="8">
    <source>
        <dbReference type="EMBL" id="SHG68932.1"/>
    </source>
</evidence>
<dbReference type="GO" id="GO:0004519">
    <property type="term" value="F:endonuclease activity"/>
    <property type="evidence" value="ECO:0007669"/>
    <property type="project" value="UniProtKB-KW"/>
</dbReference>
<dbReference type="InterPro" id="IPR036237">
    <property type="entry name" value="Xyl_isomerase-like_sf"/>
</dbReference>
<organism evidence="8 9">
    <name type="scientific">Thermosyntropha lipolytica DSM 11003</name>
    <dbReference type="NCBI Taxonomy" id="1123382"/>
    <lineage>
        <taxon>Bacteria</taxon>
        <taxon>Bacillati</taxon>
        <taxon>Bacillota</taxon>
        <taxon>Clostridia</taxon>
        <taxon>Eubacteriales</taxon>
        <taxon>Syntrophomonadaceae</taxon>
        <taxon>Thermosyntropha</taxon>
    </lineage>
</organism>
<dbReference type="Proteomes" id="UP000242329">
    <property type="component" value="Unassembled WGS sequence"/>
</dbReference>
<dbReference type="SUPFAM" id="SSF51658">
    <property type="entry name" value="Xylose isomerase-like"/>
    <property type="match status" value="1"/>
</dbReference>
<keyword evidence="1" id="KW-0540">Nuclease</keyword>
<keyword evidence="2 8" id="KW-0255">Endonuclease</keyword>
<accession>A0A1M5LUX7</accession>
<dbReference type="RefSeq" id="WP_073090394.1">
    <property type="nucleotide sequence ID" value="NZ_FQWY01000009.1"/>
</dbReference>
<keyword evidence="4" id="KW-0228">DNA excision</keyword>
<dbReference type="Gene3D" id="3.20.20.150">
    <property type="entry name" value="Divalent-metal-dependent TIM barrel enzymes"/>
    <property type="match status" value="1"/>
</dbReference>
<sequence length="418" mass="48830">MRIGYACLLLGVPECNLKGLTLKNAEGEKLHEVIKHNLSVLDKMIDYNIAHNIKLFRISSDIIPFASHEANDIKWWMEYRETLAAIGEKIKKAGIRVSMHPGQYTVLNSPEEKVVQNALLDLLYHARFLDALQVDTSHKIILHLGGLYGDKKEATLRFINNYHKLPHIVKERLVIENDEKCFHIEDVLYIGEKLNIPVVFDNLHHTINPAGNNSIIEWIKISSQTWSPKDGNPKIHYSEQDPNGKKGAHSLTINSKTFYHFYQELKENCLHPDIMLEVKDKNLSALKCIHITSDKLPVSALEKEWARYKYLVLRRSQQIYLEIRELLKDKSKSNPLSFYEKIEYCLSLPPNKKEEINAVNHIWGYFKNRADAREKARFHKLMREWSEDKTGLKNIKNFLLKLALKYDEEYIKYSYFFI</sequence>
<evidence type="ECO:0000256" key="6">
    <source>
        <dbReference type="ARBA" id="ARBA00023204"/>
    </source>
</evidence>
<dbReference type="Pfam" id="PF03851">
    <property type="entry name" value="UvdE"/>
    <property type="match status" value="1"/>
</dbReference>
<gene>
    <name evidence="8" type="ORF">SAMN02745221_00756</name>
</gene>
<keyword evidence="3" id="KW-0227">DNA damage</keyword>
<keyword evidence="5" id="KW-0378">Hydrolase</keyword>
<dbReference type="NCBIfam" id="TIGR00629">
    <property type="entry name" value="uvde"/>
    <property type="match status" value="1"/>
</dbReference>
<dbReference type="PANTHER" id="PTHR31290:SF5">
    <property type="entry name" value="UV-DAMAGE ENDONUCLEASE"/>
    <property type="match status" value="1"/>
</dbReference>
<dbReference type="AlphaFoldDB" id="A0A1M5LUX7"/>
<evidence type="ECO:0000256" key="1">
    <source>
        <dbReference type="ARBA" id="ARBA00022722"/>
    </source>
</evidence>
<dbReference type="GO" id="GO:0006289">
    <property type="term" value="P:nucleotide-excision repair"/>
    <property type="evidence" value="ECO:0007669"/>
    <property type="project" value="InterPro"/>
</dbReference>
<dbReference type="GO" id="GO:0009411">
    <property type="term" value="P:response to UV"/>
    <property type="evidence" value="ECO:0007669"/>
    <property type="project" value="InterPro"/>
</dbReference>
<reference evidence="9" key="1">
    <citation type="submission" date="2016-11" db="EMBL/GenBank/DDBJ databases">
        <authorList>
            <person name="Varghese N."/>
            <person name="Submissions S."/>
        </authorList>
    </citation>
    <scope>NUCLEOTIDE SEQUENCE [LARGE SCALE GENOMIC DNA]</scope>
    <source>
        <strain evidence="9">DSM 11003</strain>
    </source>
</reference>
<evidence type="ECO:0000256" key="2">
    <source>
        <dbReference type="ARBA" id="ARBA00022759"/>
    </source>
</evidence>
<dbReference type="InterPro" id="IPR004601">
    <property type="entry name" value="UvdE"/>
</dbReference>